<evidence type="ECO:0000313" key="1">
    <source>
        <dbReference type="EMBL" id="KAE8140941.1"/>
    </source>
</evidence>
<gene>
    <name evidence="1" type="ORF">BDV38DRAFT_238190</name>
</gene>
<dbReference type="Proteomes" id="UP000325672">
    <property type="component" value="Unassembled WGS sequence"/>
</dbReference>
<name>A0A5N6T408_ASPPS</name>
<organism evidence="1 2">
    <name type="scientific">Aspergillus pseudotamarii</name>
    <dbReference type="NCBI Taxonomy" id="132259"/>
    <lineage>
        <taxon>Eukaryota</taxon>
        <taxon>Fungi</taxon>
        <taxon>Dikarya</taxon>
        <taxon>Ascomycota</taxon>
        <taxon>Pezizomycotina</taxon>
        <taxon>Eurotiomycetes</taxon>
        <taxon>Eurotiomycetidae</taxon>
        <taxon>Eurotiales</taxon>
        <taxon>Aspergillaceae</taxon>
        <taxon>Aspergillus</taxon>
        <taxon>Aspergillus subgen. Circumdati</taxon>
    </lineage>
</organism>
<proteinExistence type="predicted"/>
<accession>A0A5N6T408</accession>
<dbReference type="EMBL" id="ML743559">
    <property type="protein sequence ID" value="KAE8140941.1"/>
    <property type="molecule type" value="Genomic_DNA"/>
</dbReference>
<dbReference type="RefSeq" id="XP_031917004.1">
    <property type="nucleotide sequence ID" value="XM_032053656.1"/>
</dbReference>
<reference evidence="1 2" key="1">
    <citation type="submission" date="2019-04" db="EMBL/GenBank/DDBJ databases">
        <title>Friends and foes A comparative genomics study of 23 Aspergillus species from section Flavi.</title>
        <authorList>
            <consortium name="DOE Joint Genome Institute"/>
            <person name="Kjaerbolling I."/>
            <person name="Vesth T."/>
            <person name="Frisvad J.C."/>
            <person name="Nybo J.L."/>
            <person name="Theobald S."/>
            <person name="Kildgaard S."/>
            <person name="Isbrandt T."/>
            <person name="Kuo A."/>
            <person name="Sato A."/>
            <person name="Lyhne E.K."/>
            <person name="Kogle M.E."/>
            <person name="Wiebenga A."/>
            <person name="Kun R.S."/>
            <person name="Lubbers R.J."/>
            <person name="Makela M.R."/>
            <person name="Barry K."/>
            <person name="Chovatia M."/>
            <person name="Clum A."/>
            <person name="Daum C."/>
            <person name="Haridas S."/>
            <person name="He G."/>
            <person name="LaButti K."/>
            <person name="Lipzen A."/>
            <person name="Mondo S."/>
            <person name="Riley R."/>
            <person name="Salamov A."/>
            <person name="Simmons B.A."/>
            <person name="Magnuson J.K."/>
            <person name="Henrissat B."/>
            <person name="Mortensen U.H."/>
            <person name="Larsen T.O."/>
            <person name="Devries R.P."/>
            <person name="Grigoriev I.V."/>
            <person name="Machida M."/>
            <person name="Baker S.E."/>
            <person name="Andersen M.R."/>
        </authorList>
    </citation>
    <scope>NUCLEOTIDE SEQUENCE [LARGE SCALE GENOMIC DNA]</scope>
    <source>
        <strain evidence="1 2">CBS 117625</strain>
    </source>
</reference>
<sequence>MNGSKSHQAIFIINTPFLYLLSYLPFSVFASAQHHLLLLTAWAPLLTAIDHVHISAIDIAGCSANRSGVLNCRASGMTQEVPRAPVR</sequence>
<evidence type="ECO:0000313" key="2">
    <source>
        <dbReference type="Proteomes" id="UP000325672"/>
    </source>
</evidence>
<dbReference type="GeneID" id="43637866"/>
<keyword evidence="2" id="KW-1185">Reference proteome</keyword>
<dbReference type="AlphaFoldDB" id="A0A5N6T408"/>
<protein>
    <submittedName>
        <fullName evidence="1">Uncharacterized protein</fullName>
    </submittedName>
</protein>